<dbReference type="Proteomes" id="UP000694846">
    <property type="component" value="Unplaced"/>
</dbReference>
<evidence type="ECO:0000313" key="1">
    <source>
        <dbReference type="Proteomes" id="UP000694846"/>
    </source>
</evidence>
<proteinExistence type="predicted"/>
<accession>A0A8B8F7L1</accession>
<reference evidence="2" key="1">
    <citation type="submission" date="2025-08" db="UniProtKB">
        <authorList>
            <consortium name="RefSeq"/>
        </authorList>
    </citation>
    <scope>IDENTIFICATION</scope>
    <source>
        <tissue evidence="2">Whole body</tissue>
    </source>
</reference>
<dbReference type="RefSeq" id="XP_025406738.1">
    <property type="nucleotide sequence ID" value="XM_025550953.1"/>
</dbReference>
<evidence type="ECO:0000313" key="2">
    <source>
        <dbReference type="RefSeq" id="XP_025406738.1"/>
    </source>
</evidence>
<dbReference type="OrthoDB" id="6622533at2759"/>
<dbReference type="AlphaFoldDB" id="A0A8B8F7L1"/>
<dbReference type="GeneID" id="112680767"/>
<sequence length="152" mass="17605">MNVTKYSVVHFYDDNTVEAVPKFWFRKNNGTCAWPKNTKNFHKLVEKHCIPNEMEYNFLEAREMCSGIESLIKAREKAKKAMFVSDFSDDDDKANRKFKHKKNPYSTATLSSCPIYLGSEIIENNTTINTLTKPNTKMINHDAQYQSPSPKK</sequence>
<organism evidence="1 2">
    <name type="scientific">Sipha flava</name>
    <name type="common">yellow sugarcane aphid</name>
    <dbReference type="NCBI Taxonomy" id="143950"/>
    <lineage>
        <taxon>Eukaryota</taxon>
        <taxon>Metazoa</taxon>
        <taxon>Ecdysozoa</taxon>
        <taxon>Arthropoda</taxon>
        <taxon>Hexapoda</taxon>
        <taxon>Insecta</taxon>
        <taxon>Pterygota</taxon>
        <taxon>Neoptera</taxon>
        <taxon>Paraneoptera</taxon>
        <taxon>Hemiptera</taxon>
        <taxon>Sternorrhyncha</taxon>
        <taxon>Aphidomorpha</taxon>
        <taxon>Aphidoidea</taxon>
        <taxon>Aphididae</taxon>
        <taxon>Sipha</taxon>
    </lineage>
</organism>
<keyword evidence="1" id="KW-1185">Reference proteome</keyword>
<protein>
    <submittedName>
        <fullName evidence="2">Uncharacterized protein LOC112680767 isoform X1</fullName>
    </submittedName>
</protein>
<name>A0A8B8F7L1_9HEMI</name>
<gene>
    <name evidence="2" type="primary">LOC112680767</name>
</gene>